<sequence>MKKLRGVEMEIEDCAYKLVDKTVITDQLDVACKDIDWAVLIGGFSVKGSWKNFERDSLLSGNVPIFSQMGKAINEHAKKSVKVVVVANPANTNALTLMQNAPSIPKKNFSALTRLDHNRAISELARRLKVPNEKVQNVAIWGNHSRTQF</sequence>
<comment type="caution">
    <text evidence="7">The sequence shown here is derived from an EMBL/GenBank/DDBJ whole genome shotgun (WGS) entry which is preliminary data.</text>
</comment>
<dbReference type="GO" id="GO:0030060">
    <property type="term" value="F:L-malate dehydrogenase (NAD+) activity"/>
    <property type="evidence" value="ECO:0007669"/>
    <property type="project" value="UniProtKB-EC"/>
</dbReference>
<evidence type="ECO:0000256" key="2">
    <source>
        <dbReference type="ARBA" id="ARBA00023002"/>
    </source>
</evidence>
<proteinExistence type="inferred from homology"/>
<dbReference type="Gene3D" id="3.40.50.720">
    <property type="entry name" value="NAD(P)-binding Rossmann-like Domain"/>
    <property type="match status" value="1"/>
</dbReference>
<reference evidence="7 8" key="1">
    <citation type="journal article" date="2024" name="BMC Biol.">
        <title>Comparative genomics of Ascetosporea gives new insight into the evolutionary basis for animal parasitism in Rhizaria.</title>
        <authorList>
            <person name="Hiltunen Thoren M."/>
            <person name="Onut-Brannstrom I."/>
            <person name="Alfjorden A."/>
            <person name="Peckova H."/>
            <person name="Swords F."/>
            <person name="Hooper C."/>
            <person name="Holzer A.S."/>
            <person name="Bass D."/>
            <person name="Burki F."/>
        </authorList>
    </citation>
    <scope>NUCLEOTIDE SEQUENCE [LARGE SCALE GENOMIC DNA]</scope>
    <source>
        <strain evidence="7">20-A016</strain>
    </source>
</reference>
<comment type="similarity">
    <text evidence="1">Belongs to the LDH/MDH superfamily. MDH type 2 family.</text>
</comment>
<evidence type="ECO:0000259" key="6">
    <source>
        <dbReference type="Pfam" id="PF02866"/>
    </source>
</evidence>
<dbReference type="InterPro" id="IPR022383">
    <property type="entry name" value="Lactate/malate_DH_C"/>
</dbReference>
<dbReference type="InterPro" id="IPR001252">
    <property type="entry name" value="Malate_DH_AS"/>
</dbReference>
<dbReference type="EC" id="1.1.1.37" evidence="4"/>
<dbReference type="InterPro" id="IPR036291">
    <property type="entry name" value="NAD(P)-bd_dom_sf"/>
</dbReference>
<feature type="domain" description="Lactate/malate dehydrogenase N-terminal" evidence="5">
    <location>
        <begin position="2"/>
        <end position="109"/>
    </location>
</feature>
<accession>A0ABV2AGI5</accession>
<dbReference type="PANTHER" id="PTHR23382">
    <property type="entry name" value="MALATE DEHYDROGENASE"/>
    <property type="match status" value="1"/>
</dbReference>
<name>A0ABV2AGI5_9EUKA</name>
<dbReference type="InterPro" id="IPR001236">
    <property type="entry name" value="Lactate/malate_DH_N"/>
</dbReference>
<evidence type="ECO:0000256" key="1">
    <source>
        <dbReference type="ARBA" id="ARBA00009613"/>
    </source>
</evidence>
<dbReference type="PROSITE" id="PS00068">
    <property type="entry name" value="MDH"/>
    <property type="match status" value="1"/>
</dbReference>
<keyword evidence="2 3" id="KW-0560">Oxidoreductase</keyword>
<dbReference type="InterPro" id="IPR015955">
    <property type="entry name" value="Lactate_DH/Glyco_Ohase_4_C"/>
</dbReference>
<dbReference type="Proteomes" id="UP001439008">
    <property type="component" value="Unassembled WGS sequence"/>
</dbReference>
<dbReference type="InterPro" id="IPR010945">
    <property type="entry name" value="Malate_DH_type2"/>
</dbReference>
<keyword evidence="8" id="KW-1185">Reference proteome</keyword>
<evidence type="ECO:0000259" key="5">
    <source>
        <dbReference type="Pfam" id="PF00056"/>
    </source>
</evidence>
<dbReference type="Pfam" id="PF02866">
    <property type="entry name" value="Ldh_1_C"/>
    <property type="match status" value="1"/>
</dbReference>
<evidence type="ECO:0000256" key="3">
    <source>
        <dbReference type="RuleBase" id="RU003369"/>
    </source>
</evidence>
<feature type="domain" description="Lactate/malate dehydrogenase C-terminal" evidence="6">
    <location>
        <begin position="113"/>
        <end position="149"/>
    </location>
</feature>
<evidence type="ECO:0000256" key="4">
    <source>
        <dbReference type="RuleBase" id="RU003405"/>
    </source>
</evidence>
<dbReference type="EMBL" id="JBDODL010000127">
    <property type="protein sequence ID" value="MES1918795.1"/>
    <property type="molecule type" value="Genomic_DNA"/>
</dbReference>
<gene>
    <name evidence="7" type="primary">MDH1_1</name>
    <name evidence="7" type="ORF">MHBO_000699</name>
</gene>
<evidence type="ECO:0000313" key="8">
    <source>
        <dbReference type="Proteomes" id="UP001439008"/>
    </source>
</evidence>
<comment type="catalytic activity">
    <reaction evidence="4">
        <text>(S)-malate + NAD(+) = oxaloacetate + NADH + H(+)</text>
        <dbReference type="Rhea" id="RHEA:21432"/>
        <dbReference type="ChEBI" id="CHEBI:15378"/>
        <dbReference type="ChEBI" id="CHEBI:15589"/>
        <dbReference type="ChEBI" id="CHEBI:16452"/>
        <dbReference type="ChEBI" id="CHEBI:57540"/>
        <dbReference type="ChEBI" id="CHEBI:57945"/>
        <dbReference type="EC" id="1.1.1.37"/>
    </reaction>
</comment>
<keyword evidence="4" id="KW-0520">NAD</keyword>
<dbReference type="SUPFAM" id="SSF56327">
    <property type="entry name" value="LDH C-terminal domain-like"/>
    <property type="match status" value="1"/>
</dbReference>
<dbReference type="Gene3D" id="3.90.110.10">
    <property type="entry name" value="Lactate dehydrogenase/glycoside hydrolase, family 4, C-terminal"/>
    <property type="match status" value="1"/>
</dbReference>
<protein>
    <recommendedName>
        <fullName evidence="4">Malate dehydrogenase</fullName>
        <ecNumber evidence="4">1.1.1.37</ecNumber>
    </recommendedName>
</protein>
<evidence type="ECO:0000313" key="7">
    <source>
        <dbReference type="EMBL" id="MES1918795.1"/>
    </source>
</evidence>
<dbReference type="SUPFAM" id="SSF51735">
    <property type="entry name" value="NAD(P)-binding Rossmann-fold domains"/>
    <property type="match status" value="1"/>
</dbReference>
<keyword evidence="4" id="KW-0816">Tricarboxylic acid cycle</keyword>
<organism evidence="7 8">
    <name type="scientific">Bonamia ostreae</name>
    <dbReference type="NCBI Taxonomy" id="126728"/>
    <lineage>
        <taxon>Eukaryota</taxon>
        <taxon>Sar</taxon>
        <taxon>Rhizaria</taxon>
        <taxon>Endomyxa</taxon>
        <taxon>Ascetosporea</taxon>
        <taxon>Haplosporida</taxon>
        <taxon>Bonamia</taxon>
    </lineage>
</organism>
<dbReference type="Pfam" id="PF00056">
    <property type="entry name" value="Ldh_1_N"/>
    <property type="match status" value="1"/>
</dbReference>